<organism evidence="2 3">
    <name type="scientific">Ferrovum myxofaciens</name>
    <dbReference type="NCBI Taxonomy" id="416213"/>
    <lineage>
        <taxon>Bacteria</taxon>
        <taxon>Pseudomonadati</taxon>
        <taxon>Pseudomonadota</taxon>
        <taxon>Betaproteobacteria</taxon>
        <taxon>Ferrovales</taxon>
        <taxon>Ferrovaceae</taxon>
        <taxon>Ferrovum</taxon>
    </lineage>
</organism>
<proteinExistence type="predicted"/>
<sequence>MKEENTLRHSLGPKMERAGPEQCPTILPQDHNPVMYVNVTMTLQSDQNVVRWLLFPFDNGYNHARGVAPLIQK</sequence>
<keyword evidence="3" id="KW-1185">Reference proteome</keyword>
<protein>
    <submittedName>
        <fullName evidence="2">Uncharacterized protein</fullName>
    </submittedName>
</protein>
<evidence type="ECO:0000313" key="3">
    <source>
        <dbReference type="Proteomes" id="UP000075653"/>
    </source>
</evidence>
<dbReference type="Proteomes" id="UP000075653">
    <property type="component" value="Unassembled WGS sequence"/>
</dbReference>
<dbReference type="EMBL" id="LRRD01000001">
    <property type="protein sequence ID" value="KXW59357.1"/>
    <property type="molecule type" value="Genomic_DNA"/>
</dbReference>
<evidence type="ECO:0000313" key="2">
    <source>
        <dbReference type="EMBL" id="KXW59357.1"/>
    </source>
</evidence>
<feature type="region of interest" description="Disordered" evidence="1">
    <location>
        <begin position="1"/>
        <end position="22"/>
    </location>
</feature>
<gene>
    <name evidence="2" type="ORF">FEMY_00020</name>
</gene>
<name>A0A149W1L7_9PROT</name>
<dbReference type="AlphaFoldDB" id="A0A149W1L7"/>
<accession>A0A149W1L7</accession>
<dbReference type="STRING" id="1789004.FEMY_00020"/>
<reference evidence="2 3" key="1">
    <citation type="submission" date="2016-01" db="EMBL/GenBank/DDBJ databases">
        <title>Genome sequence of the acidophilic iron oxidising Ferrovum strain Z-31.</title>
        <authorList>
            <person name="Poehlein A."/>
            <person name="Ullrich S.R."/>
            <person name="Schloemann M."/>
            <person name="Muehling M."/>
            <person name="Daniel R."/>
        </authorList>
    </citation>
    <scope>NUCLEOTIDE SEQUENCE [LARGE SCALE GENOMIC DNA]</scope>
    <source>
        <strain evidence="2 3">Z-31</strain>
    </source>
</reference>
<comment type="caution">
    <text evidence="2">The sequence shown here is derived from an EMBL/GenBank/DDBJ whole genome shotgun (WGS) entry which is preliminary data.</text>
</comment>
<evidence type="ECO:0000256" key="1">
    <source>
        <dbReference type="SAM" id="MobiDB-lite"/>
    </source>
</evidence>